<feature type="compositionally biased region" description="Polar residues" evidence="1">
    <location>
        <begin position="95"/>
        <end position="115"/>
    </location>
</feature>
<feature type="region of interest" description="Disordered" evidence="1">
    <location>
        <begin position="1"/>
        <end position="69"/>
    </location>
</feature>
<protein>
    <submittedName>
        <fullName evidence="2">Uncharacterized protein</fullName>
    </submittedName>
</protein>
<dbReference type="EMBL" id="JASCZI010151326">
    <property type="protein sequence ID" value="MED6172053.1"/>
    <property type="molecule type" value="Genomic_DNA"/>
</dbReference>
<organism evidence="2 3">
    <name type="scientific">Stylosanthes scabra</name>
    <dbReference type="NCBI Taxonomy" id="79078"/>
    <lineage>
        <taxon>Eukaryota</taxon>
        <taxon>Viridiplantae</taxon>
        <taxon>Streptophyta</taxon>
        <taxon>Embryophyta</taxon>
        <taxon>Tracheophyta</taxon>
        <taxon>Spermatophyta</taxon>
        <taxon>Magnoliopsida</taxon>
        <taxon>eudicotyledons</taxon>
        <taxon>Gunneridae</taxon>
        <taxon>Pentapetalae</taxon>
        <taxon>rosids</taxon>
        <taxon>fabids</taxon>
        <taxon>Fabales</taxon>
        <taxon>Fabaceae</taxon>
        <taxon>Papilionoideae</taxon>
        <taxon>50 kb inversion clade</taxon>
        <taxon>dalbergioids sensu lato</taxon>
        <taxon>Dalbergieae</taxon>
        <taxon>Pterocarpus clade</taxon>
        <taxon>Stylosanthes</taxon>
    </lineage>
</organism>
<evidence type="ECO:0000313" key="3">
    <source>
        <dbReference type="Proteomes" id="UP001341840"/>
    </source>
</evidence>
<sequence length="130" mass="14631">MPKSWELIPPSEGWMCERDEDEKENGGMESSIEKKEANEYGEEEEDPEEEDPEEGVPASPSLPMDIDATEDYLRFIKELECRPEYSPICSGHASVPNSPEDTSNQQFESHNTSSYDLFGVWQPPSSGPSI</sequence>
<keyword evidence="3" id="KW-1185">Reference proteome</keyword>
<dbReference type="Proteomes" id="UP001341840">
    <property type="component" value="Unassembled WGS sequence"/>
</dbReference>
<feature type="region of interest" description="Disordered" evidence="1">
    <location>
        <begin position="86"/>
        <end position="130"/>
    </location>
</feature>
<accession>A0ABU6VJD4</accession>
<gene>
    <name evidence="2" type="ORF">PIB30_046559</name>
</gene>
<evidence type="ECO:0000256" key="1">
    <source>
        <dbReference type="SAM" id="MobiDB-lite"/>
    </source>
</evidence>
<feature type="compositionally biased region" description="Acidic residues" evidence="1">
    <location>
        <begin position="39"/>
        <end position="54"/>
    </location>
</feature>
<comment type="caution">
    <text evidence="2">The sequence shown here is derived from an EMBL/GenBank/DDBJ whole genome shotgun (WGS) entry which is preliminary data.</text>
</comment>
<reference evidence="2 3" key="1">
    <citation type="journal article" date="2023" name="Plants (Basel)">
        <title>Bridging the Gap: Combining Genomics and Transcriptomics Approaches to Understand Stylosanthes scabra, an Orphan Legume from the Brazilian Caatinga.</title>
        <authorList>
            <person name="Ferreira-Neto J.R.C."/>
            <person name="da Silva M.D."/>
            <person name="Binneck E."/>
            <person name="de Melo N.F."/>
            <person name="da Silva R.H."/>
            <person name="de Melo A.L.T.M."/>
            <person name="Pandolfi V."/>
            <person name="Bustamante F.O."/>
            <person name="Brasileiro-Vidal A.C."/>
            <person name="Benko-Iseppon A.M."/>
        </authorList>
    </citation>
    <scope>NUCLEOTIDE SEQUENCE [LARGE SCALE GENOMIC DNA]</scope>
    <source>
        <tissue evidence="2">Leaves</tissue>
    </source>
</reference>
<name>A0ABU6VJD4_9FABA</name>
<evidence type="ECO:0000313" key="2">
    <source>
        <dbReference type="EMBL" id="MED6172053.1"/>
    </source>
</evidence>
<proteinExistence type="predicted"/>